<feature type="domain" description="ATP-grasp" evidence="1">
    <location>
        <begin position="137"/>
        <end position="285"/>
    </location>
</feature>
<name>A0A9X2EDC5_9NOCA</name>
<dbReference type="EMBL" id="JAMRXG010000021">
    <property type="protein sequence ID" value="MCM6778369.1"/>
    <property type="molecule type" value="Genomic_DNA"/>
</dbReference>
<reference evidence="2" key="1">
    <citation type="submission" date="2022-06" db="EMBL/GenBank/DDBJ databases">
        <title>Novel species in genus nocardia.</title>
        <authorList>
            <person name="Li F."/>
        </authorList>
    </citation>
    <scope>NUCLEOTIDE SEQUENCE</scope>
    <source>
        <strain evidence="2">CDC141</strain>
    </source>
</reference>
<evidence type="ECO:0000313" key="3">
    <source>
        <dbReference type="Proteomes" id="UP001139157"/>
    </source>
</evidence>
<evidence type="ECO:0000313" key="2">
    <source>
        <dbReference type="EMBL" id="MCM6778369.1"/>
    </source>
</evidence>
<evidence type="ECO:0000259" key="1">
    <source>
        <dbReference type="Pfam" id="PF14243"/>
    </source>
</evidence>
<dbReference type="AlphaFoldDB" id="A0A9X2EDC5"/>
<proteinExistence type="predicted"/>
<keyword evidence="3" id="KW-1185">Reference proteome</keyword>
<accession>A0A9X2EDC5</accession>
<dbReference type="InterPro" id="IPR025643">
    <property type="entry name" value="R2K_3"/>
</dbReference>
<dbReference type="Pfam" id="PF14243">
    <property type="entry name" value="R2K_3"/>
    <property type="match status" value="1"/>
</dbReference>
<organism evidence="2 3">
    <name type="scientific">Nocardia pulmonis</name>
    <dbReference type="NCBI Taxonomy" id="2951408"/>
    <lineage>
        <taxon>Bacteria</taxon>
        <taxon>Bacillati</taxon>
        <taxon>Actinomycetota</taxon>
        <taxon>Actinomycetes</taxon>
        <taxon>Mycobacteriales</taxon>
        <taxon>Nocardiaceae</taxon>
        <taxon>Nocardia</taxon>
    </lineage>
</organism>
<dbReference type="Proteomes" id="UP001139157">
    <property type="component" value="Unassembled WGS sequence"/>
</dbReference>
<comment type="caution">
    <text evidence="2">The sequence shown here is derived from an EMBL/GenBank/DDBJ whole genome shotgun (WGS) entry which is preliminary data.</text>
</comment>
<dbReference type="RefSeq" id="WP_251917875.1">
    <property type="nucleotide sequence ID" value="NZ_JAMRXG010000021.1"/>
</dbReference>
<protein>
    <submittedName>
        <fullName evidence="2">ATP-grasp domain-containing protein</fullName>
    </submittedName>
</protein>
<sequence>MPSLLSCADPLQPRRTDPHFAPETAAAQRLGATIGLIDHDLLLTGDAAAAVRNVPRDLGPAWYRGWMIPSRAYAALAEALAARGTPLLTHATAYRTAHELPGWYETFAAVTPASRWLPTPPGHIPDPATLATLAAPLGNGPGIVKDYVKSAKHAWETACYIPDLADTTHLHRVVTAFLAEQGDHLAGGIVLRSYEPFGATRAAEARVWWLDGAPVLVTAHPDTPTECPAPPLDAVAERVVELDTRFLTTDLALRADGVWRVVEVGDGQVSDLPGGMEPGPIIRALLDAPEANRRRPPPCGLGSSLR</sequence>
<gene>
    <name evidence="2" type="ORF">NDR86_33260</name>
</gene>